<reference evidence="2 3" key="1">
    <citation type="submission" date="2019-08" db="EMBL/GenBank/DDBJ databases">
        <title>Bacterial whole genome sequence for Glaciihabitans sp. CHu50b-6-2.</title>
        <authorList>
            <person name="Jin L."/>
        </authorList>
    </citation>
    <scope>NUCLEOTIDE SEQUENCE [LARGE SCALE GENOMIC DNA]</scope>
    <source>
        <strain evidence="2 3">CHu50b-6-2</strain>
    </source>
</reference>
<dbReference type="Proteomes" id="UP000321379">
    <property type="component" value="Unassembled WGS sequence"/>
</dbReference>
<gene>
    <name evidence="2" type="ORF">FVP33_07225</name>
</gene>
<comment type="caution">
    <text evidence="2">The sequence shown here is derived from an EMBL/GenBank/DDBJ whole genome shotgun (WGS) entry which is preliminary data.</text>
</comment>
<dbReference type="InterPro" id="IPR036390">
    <property type="entry name" value="WH_DNA-bd_sf"/>
</dbReference>
<dbReference type="PANTHER" id="PTHR43252">
    <property type="entry name" value="TRANSCRIPTIONAL REGULATOR YQJI"/>
    <property type="match status" value="1"/>
</dbReference>
<dbReference type="EMBL" id="VRMG01000005">
    <property type="protein sequence ID" value="TXN31345.1"/>
    <property type="molecule type" value="Genomic_DNA"/>
</dbReference>
<evidence type="ECO:0000313" key="3">
    <source>
        <dbReference type="Proteomes" id="UP000321379"/>
    </source>
</evidence>
<name>A0A5C8US44_9MICO</name>
<dbReference type="InterPro" id="IPR036388">
    <property type="entry name" value="WH-like_DNA-bd_sf"/>
</dbReference>
<feature type="domain" description="Transcription regulator PadR N-terminal" evidence="1">
    <location>
        <begin position="8"/>
        <end position="84"/>
    </location>
</feature>
<dbReference type="PANTHER" id="PTHR43252:SF7">
    <property type="entry name" value="TRANSCRIPTIONAL REGULATOR YQJI"/>
    <property type="match status" value="1"/>
</dbReference>
<dbReference type="Pfam" id="PF03551">
    <property type="entry name" value="PadR"/>
    <property type="match status" value="1"/>
</dbReference>
<protein>
    <submittedName>
        <fullName evidence="2">PadR family transcriptional regulator</fullName>
    </submittedName>
</protein>
<accession>A0A5C8US44</accession>
<evidence type="ECO:0000259" key="1">
    <source>
        <dbReference type="Pfam" id="PF03551"/>
    </source>
</evidence>
<dbReference type="SUPFAM" id="SSF46785">
    <property type="entry name" value="Winged helix' DNA-binding domain"/>
    <property type="match status" value="1"/>
</dbReference>
<keyword evidence="3" id="KW-1185">Reference proteome</keyword>
<dbReference type="Gene3D" id="1.10.10.10">
    <property type="entry name" value="Winged helix-like DNA-binding domain superfamily/Winged helix DNA-binding domain"/>
    <property type="match status" value="1"/>
</dbReference>
<organism evidence="2 3">
    <name type="scientific">Lacisediminihabitans profunda</name>
    <dbReference type="NCBI Taxonomy" id="2594790"/>
    <lineage>
        <taxon>Bacteria</taxon>
        <taxon>Bacillati</taxon>
        <taxon>Actinomycetota</taxon>
        <taxon>Actinomycetes</taxon>
        <taxon>Micrococcales</taxon>
        <taxon>Microbacteriaceae</taxon>
        <taxon>Lacisediminihabitans</taxon>
    </lineage>
</organism>
<evidence type="ECO:0000313" key="2">
    <source>
        <dbReference type="EMBL" id="TXN31345.1"/>
    </source>
</evidence>
<dbReference type="AlphaFoldDB" id="A0A5C8US44"/>
<proteinExistence type="predicted"/>
<dbReference type="InterPro" id="IPR005149">
    <property type="entry name" value="Tscrpt_reg_PadR_N"/>
</dbReference>
<sequence length="190" mass="21651">MSSIRLFILGSLAQRGPMHGHALLLLAEEEHIDEWTDFAASAVYGAMKRLAAEGLIEGERLEKQGNYPERQVYRITVDGVRALDQLRLHGLTEIVIKPDPLDLALARLDPERLDRLPALIEERLGRLRATAETNEAHLESIRQHLTLAETWSMRHQLSRWRGEIAWHEQLLAALPDIIADELSRRDAPHE</sequence>
<dbReference type="RefSeq" id="WP_147782932.1">
    <property type="nucleotide sequence ID" value="NZ_VRMG01000005.1"/>
</dbReference>